<organism evidence="1 2">
    <name type="scientific">Pleomassaria siparia CBS 279.74</name>
    <dbReference type="NCBI Taxonomy" id="1314801"/>
    <lineage>
        <taxon>Eukaryota</taxon>
        <taxon>Fungi</taxon>
        <taxon>Dikarya</taxon>
        <taxon>Ascomycota</taxon>
        <taxon>Pezizomycotina</taxon>
        <taxon>Dothideomycetes</taxon>
        <taxon>Pleosporomycetidae</taxon>
        <taxon>Pleosporales</taxon>
        <taxon>Pleomassariaceae</taxon>
        <taxon>Pleomassaria</taxon>
    </lineage>
</organism>
<name>A0A6G1K9P7_9PLEO</name>
<keyword evidence="2" id="KW-1185">Reference proteome</keyword>
<sequence>MQMQTSKLWFKSARHRIQRIRIRDFTRGRYLRQLQFRFCNRIFDMVGMVILNVVSTWARKGIQDKDLSSQPGFFPAKKSTSSSLNEGCSVSSCLWHKILCTQRDPKPCSVRTSTHSRFRAKVMTRRYSRYFATNAKVENTNQETTLTSLLTRHHSSSSSSHRVPPSIVGLNRAHVADLEIHTYIPRRRRRRRRRR</sequence>
<evidence type="ECO:0000313" key="1">
    <source>
        <dbReference type="EMBL" id="KAF2709619.1"/>
    </source>
</evidence>
<dbReference type="EMBL" id="MU005770">
    <property type="protein sequence ID" value="KAF2709619.1"/>
    <property type="molecule type" value="Genomic_DNA"/>
</dbReference>
<gene>
    <name evidence="1" type="ORF">K504DRAFT_278553</name>
</gene>
<accession>A0A6G1K9P7</accession>
<proteinExistence type="predicted"/>
<protein>
    <submittedName>
        <fullName evidence="1">Uncharacterized protein</fullName>
    </submittedName>
</protein>
<dbReference type="AlphaFoldDB" id="A0A6G1K9P7"/>
<evidence type="ECO:0000313" key="2">
    <source>
        <dbReference type="Proteomes" id="UP000799428"/>
    </source>
</evidence>
<dbReference type="Proteomes" id="UP000799428">
    <property type="component" value="Unassembled WGS sequence"/>
</dbReference>
<reference evidence="1" key="1">
    <citation type="journal article" date="2020" name="Stud. Mycol.">
        <title>101 Dothideomycetes genomes: a test case for predicting lifestyles and emergence of pathogens.</title>
        <authorList>
            <person name="Haridas S."/>
            <person name="Albert R."/>
            <person name="Binder M."/>
            <person name="Bloem J."/>
            <person name="Labutti K."/>
            <person name="Salamov A."/>
            <person name="Andreopoulos B."/>
            <person name="Baker S."/>
            <person name="Barry K."/>
            <person name="Bills G."/>
            <person name="Bluhm B."/>
            <person name="Cannon C."/>
            <person name="Castanera R."/>
            <person name="Culley D."/>
            <person name="Daum C."/>
            <person name="Ezra D."/>
            <person name="Gonzalez J."/>
            <person name="Henrissat B."/>
            <person name="Kuo A."/>
            <person name="Liang C."/>
            <person name="Lipzen A."/>
            <person name="Lutzoni F."/>
            <person name="Magnuson J."/>
            <person name="Mondo S."/>
            <person name="Nolan M."/>
            <person name="Ohm R."/>
            <person name="Pangilinan J."/>
            <person name="Park H.-J."/>
            <person name="Ramirez L."/>
            <person name="Alfaro M."/>
            <person name="Sun H."/>
            <person name="Tritt A."/>
            <person name="Yoshinaga Y."/>
            <person name="Zwiers L.-H."/>
            <person name="Turgeon B."/>
            <person name="Goodwin S."/>
            <person name="Spatafora J."/>
            <person name="Crous P."/>
            <person name="Grigoriev I."/>
        </authorList>
    </citation>
    <scope>NUCLEOTIDE SEQUENCE</scope>
    <source>
        <strain evidence="1">CBS 279.74</strain>
    </source>
</reference>